<dbReference type="Proteomes" id="UP000792457">
    <property type="component" value="Unassembled WGS sequence"/>
</dbReference>
<comment type="caution">
    <text evidence="2">The sequence shown here is derived from an EMBL/GenBank/DDBJ whole genome shotgun (WGS) entry which is preliminary data.</text>
</comment>
<feature type="compositionally biased region" description="Pro residues" evidence="1">
    <location>
        <begin position="69"/>
        <end position="118"/>
    </location>
</feature>
<evidence type="ECO:0000256" key="1">
    <source>
        <dbReference type="SAM" id="MobiDB-lite"/>
    </source>
</evidence>
<name>A0A8K0JSX8_LADFU</name>
<reference evidence="2" key="1">
    <citation type="submission" date="2013-04" db="EMBL/GenBank/DDBJ databases">
        <authorList>
            <person name="Qu J."/>
            <person name="Murali S.C."/>
            <person name="Bandaranaike D."/>
            <person name="Bellair M."/>
            <person name="Blankenburg K."/>
            <person name="Chao H."/>
            <person name="Dinh H."/>
            <person name="Doddapaneni H."/>
            <person name="Downs B."/>
            <person name="Dugan-Rocha S."/>
            <person name="Elkadiri S."/>
            <person name="Gnanaolivu R.D."/>
            <person name="Hernandez B."/>
            <person name="Javaid M."/>
            <person name="Jayaseelan J.C."/>
            <person name="Lee S."/>
            <person name="Li M."/>
            <person name="Ming W."/>
            <person name="Munidasa M."/>
            <person name="Muniz J."/>
            <person name="Nguyen L."/>
            <person name="Ongeri F."/>
            <person name="Osuji N."/>
            <person name="Pu L.-L."/>
            <person name="Puazo M."/>
            <person name="Qu C."/>
            <person name="Quiroz J."/>
            <person name="Raj R."/>
            <person name="Weissenberger G."/>
            <person name="Xin Y."/>
            <person name="Zou X."/>
            <person name="Han Y."/>
            <person name="Richards S."/>
            <person name="Worley K."/>
            <person name="Muzny D."/>
            <person name="Gibbs R."/>
        </authorList>
    </citation>
    <scope>NUCLEOTIDE SEQUENCE</scope>
    <source>
        <strain evidence="2">Sampled in the wild</strain>
    </source>
</reference>
<organism evidence="2 3">
    <name type="scientific">Ladona fulva</name>
    <name type="common">Scarce chaser dragonfly</name>
    <name type="synonym">Libellula fulva</name>
    <dbReference type="NCBI Taxonomy" id="123851"/>
    <lineage>
        <taxon>Eukaryota</taxon>
        <taxon>Metazoa</taxon>
        <taxon>Ecdysozoa</taxon>
        <taxon>Arthropoda</taxon>
        <taxon>Hexapoda</taxon>
        <taxon>Insecta</taxon>
        <taxon>Pterygota</taxon>
        <taxon>Palaeoptera</taxon>
        <taxon>Odonata</taxon>
        <taxon>Epiprocta</taxon>
        <taxon>Anisoptera</taxon>
        <taxon>Libelluloidea</taxon>
        <taxon>Libellulidae</taxon>
        <taxon>Ladona</taxon>
    </lineage>
</organism>
<dbReference type="AlphaFoldDB" id="A0A8K0JSX8"/>
<sequence length="150" mass="16430">MTSIVFTLTHLPRILETHPLDTWSIREISQGRAPEWANSTIFCLVESGSGLPLTYTPPSWLTPLWPAAAVPPPTMEPTMPIPPPQAPPPPPKPPPKAPIPPEPGPPPAPPPPAPPPPPHGDHTPIPTTPKRETKRQVTRRAAIWRHLWGW</sequence>
<dbReference type="OrthoDB" id="10681701at2759"/>
<dbReference type="PRINTS" id="PR01217">
    <property type="entry name" value="PRICHEXTENSN"/>
</dbReference>
<evidence type="ECO:0000313" key="3">
    <source>
        <dbReference type="Proteomes" id="UP000792457"/>
    </source>
</evidence>
<gene>
    <name evidence="2" type="ORF">J437_LFUL003234</name>
</gene>
<evidence type="ECO:0000313" key="2">
    <source>
        <dbReference type="EMBL" id="KAG8221858.1"/>
    </source>
</evidence>
<protein>
    <submittedName>
        <fullName evidence="2">Uncharacterized protein</fullName>
    </submittedName>
</protein>
<reference evidence="2" key="2">
    <citation type="submission" date="2017-10" db="EMBL/GenBank/DDBJ databases">
        <title>Ladona fulva Genome sequencing and assembly.</title>
        <authorList>
            <person name="Murali S."/>
            <person name="Richards S."/>
            <person name="Bandaranaike D."/>
            <person name="Bellair M."/>
            <person name="Blankenburg K."/>
            <person name="Chao H."/>
            <person name="Dinh H."/>
            <person name="Doddapaneni H."/>
            <person name="Dugan-Rocha S."/>
            <person name="Elkadiri S."/>
            <person name="Gnanaolivu R."/>
            <person name="Hernandez B."/>
            <person name="Skinner E."/>
            <person name="Javaid M."/>
            <person name="Lee S."/>
            <person name="Li M."/>
            <person name="Ming W."/>
            <person name="Munidasa M."/>
            <person name="Muniz J."/>
            <person name="Nguyen L."/>
            <person name="Hughes D."/>
            <person name="Osuji N."/>
            <person name="Pu L.-L."/>
            <person name="Puazo M."/>
            <person name="Qu C."/>
            <person name="Quiroz J."/>
            <person name="Raj R."/>
            <person name="Weissenberger G."/>
            <person name="Xin Y."/>
            <person name="Zou X."/>
            <person name="Han Y."/>
            <person name="Worley K."/>
            <person name="Muzny D."/>
            <person name="Gibbs R."/>
        </authorList>
    </citation>
    <scope>NUCLEOTIDE SEQUENCE</scope>
    <source>
        <strain evidence="2">Sampled in the wild</strain>
    </source>
</reference>
<proteinExistence type="predicted"/>
<keyword evidence="3" id="KW-1185">Reference proteome</keyword>
<dbReference type="EMBL" id="KZ308115">
    <property type="protein sequence ID" value="KAG8221858.1"/>
    <property type="molecule type" value="Genomic_DNA"/>
</dbReference>
<accession>A0A8K0JSX8</accession>
<feature type="region of interest" description="Disordered" evidence="1">
    <location>
        <begin position="68"/>
        <end position="140"/>
    </location>
</feature>